<dbReference type="InterPro" id="IPR025558">
    <property type="entry name" value="DUF4283"/>
</dbReference>
<dbReference type="InterPro" id="IPR040256">
    <property type="entry name" value="At4g02000-like"/>
</dbReference>
<dbReference type="Proteomes" id="UP001153076">
    <property type="component" value="Unassembled WGS sequence"/>
</dbReference>
<protein>
    <recommendedName>
        <fullName evidence="1">DUF4283 domain-containing protein</fullName>
    </recommendedName>
</protein>
<accession>A0A9Q1JIW0</accession>
<dbReference type="AlphaFoldDB" id="A0A9Q1JIW0"/>
<evidence type="ECO:0000313" key="3">
    <source>
        <dbReference type="Proteomes" id="UP001153076"/>
    </source>
</evidence>
<dbReference type="Pfam" id="PF14111">
    <property type="entry name" value="DUF4283"/>
    <property type="match status" value="1"/>
</dbReference>
<name>A0A9Q1JIW0_9CARY</name>
<evidence type="ECO:0000259" key="1">
    <source>
        <dbReference type="Pfam" id="PF14111"/>
    </source>
</evidence>
<dbReference type="EMBL" id="JAKOGI010001631">
    <property type="protein sequence ID" value="KAJ8424639.1"/>
    <property type="molecule type" value="Genomic_DNA"/>
</dbReference>
<comment type="caution">
    <text evidence="2">The sequence shown here is derived from an EMBL/GenBank/DDBJ whole genome shotgun (WGS) entry which is preliminary data.</text>
</comment>
<keyword evidence="3" id="KW-1185">Reference proteome</keyword>
<dbReference type="PANTHER" id="PTHR31286">
    <property type="entry name" value="GLYCINE-RICH CELL WALL STRUCTURAL PROTEIN 1.8-LIKE"/>
    <property type="match status" value="1"/>
</dbReference>
<proteinExistence type="predicted"/>
<dbReference type="PANTHER" id="PTHR31286:SF165">
    <property type="entry name" value="DUF4283 DOMAIN-CONTAINING PROTEIN"/>
    <property type="match status" value="1"/>
</dbReference>
<feature type="domain" description="DUF4283" evidence="1">
    <location>
        <begin position="124"/>
        <end position="169"/>
    </location>
</feature>
<evidence type="ECO:0000313" key="2">
    <source>
        <dbReference type="EMBL" id="KAJ8424639.1"/>
    </source>
</evidence>
<reference evidence="2" key="1">
    <citation type="submission" date="2022-04" db="EMBL/GenBank/DDBJ databases">
        <title>Carnegiea gigantea Genome sequencing and assembly v2.</title>
        <authorList>
            <person name="Copetti D."/>
            <person name="Sanderson M.J."/>
            <person name="Burquez A."/>
            <person name="Wojciechowski M.F."/>
        </authorList>
    </citation>
    <scope>NUCLEOTIDE SEQUENCE</scope>
    <source>
        <strain evidence="2">SGP5-SGP5p</strain>
        <tissue evidence="2">Aerial part</tissue>
    </source>
</reference>
<gene>
    <name evidence="2" type="ORF">Cgig2_000211</name>
</gene>
<sequence>MAKGMRDREDHPLSVRKALELNRIQSEAHLYYIRNLSEGSRFSIAKELSRVFEAECMTDWEHENEDQDRAEKGNEEDTVVIQQVQMKSMAPGDAPNLASILVMNSPLKVIEGFFKRRKFAFERVVMVEKGSFLIRFTLEEDGQRALEGGTIFFDKHLVMVKKWNSEMNISKKEVQTIDVWVQLPDFIKFMSQIGILKQTDHYTARRIRLVYARELEVTFENKKGKEVKQPVHFEWKPTKCSSCGMLGHSEVNCSRRPQIIQRWARKDNIQRTIIVPTRTSQEVEAQNAFDTLMNEAELNNSSYDQVLTNQERLNVFLESEAHFLPENISDHSPAAVKFFNMKLGPRPFKYFNMWSIADNFIEIVQKQWDDRVDGTKMFQLTRRLKKVKKSPQANQQATIHRH</sequence>
<dbReference type="OrthoDB" id="1461560at2759"/>
<organism evidence="2 3">
    <name type="scientific">Carnegiea gigantea</name>
    <dbReference type="NCBI Taxonomy" id="171969"/>
    <lineage>
        <taxon>Eukaryota</taxon>
        <taxon>Viridiplantae</taxon>
        <taxon>Streptophyta</taxon>
        <taxon>Embryophyta</taxon>
        <taxon>Tracheophyta</taxon>
        <taxon>Spermatophyta</taxon>
        <taxon>Magnoliopsida</taxon>
        <taxon>eudicotyledons</taxon>
        <taxon>Gunneridae</taxon>
        <taxon>Pentapetalae</taxon>
        <taxon>Caryophyllales</taxon>
        <taxon>Cactineae</taxon>
        <taxon>Cactaceae</taxon>
        <taxon>Cactoideae</taxon>
        <taxon>Echinocereeae</taxon>
        <taxon>Carnegiea</taxon>
    </lineage>
</organism>